<dbReference type="NCBIfam" id="TIGR00479">
    <property type="entry name" value="rumA"/>
    <property type="match status" value="1"/>
</dbReference>
<feature type="active site" description="Nucleophile" evidence="4">
    <location>
        <position position="418"/>
    </location>
</feature>
<dbReference type="PROSITE" id="PS01230">
    <property type="entry name" value="TRMA_1"/>
    <property type="match status" value="1"/>
</dbReference>
<accession>A0AA35CL04</accession>
<dbReference type="AlphaFoldDB" id="A0AA35CL04"/>
<dbReference type="RefSeq" id="WP_264841907.1">
    <property type="nucleotide sequence ID" value="NZ_AP025628.1"/>
</dbReference>
<evidence type="ECO:0000256" key="5">
    <source>
        <dbReference type="PROSITE-ProRule" id="PRU10015"/>
    </source>
</evidence>
<evidence type="ECO:0000256" key="4">
    <source>
        <dbReference type="PROSITE-ProRule" id="PRU01024"/>
    </source>
</evidence>
<organism evidence="7 8">
    <name type="scientific">Caldinitratiruptor microaerophilus</name>
    <dbReference type="NCBI Taxonomy" id="671077"/>
    <lineage>
        <taxon>Bacteria</taxon>
        <taxon>Bacillati</taxon>
        <taxon>Bacillota</taxon>
        <taxon>Clostridia</taxon>
        <taxon>Eubacteriales</taxon>
        <taxon>Symbiobacteriaceae</taxon>
        <taxon>Caldinitratiruptor</taxon>
    </lineage>
</organism>
<keyword evidence="2 4" id="KW-0808">Transferase</keyword>
<dbReference type="GO" id="GO:0070041">
    <property type="term" value="F:rRNA (uridine-C5-)-methyltransferase activity"/>
    <property type="evidence" value="ECO:0007669"/>
    <property type="project" value="TreeGrafter"/>
</dbReference>
<feature type="binding site" evidence="4">
    <location>
        <position position="391"/>
    </location>
    <ligand>
        <name>S-adenosyl-L-methionine</name>
        <dbReference type="ChEBI" id="CHEBI:59789"/>
    </ligand>
</feature>
<keyword evidence="1 4" id="KW-0489">Methyltransferase</keyword>
<dbReference type="SUPFAM" id="SSF50249">
    <property type="entry name" value="Nucleic acid-binding proteins"/>
    <property type="match status" value="1"/>
</dbReference>
<feature type="domain" description="TRAM" evidence="6">
    <location>
        <begin position="11"/>
        <end position="69"/>
    </location>
</feature>
<dbReference type="FunFam" id="2.40.50.1070:FF:000003">
    <property type="entry name" value="23S rRNA (Uracil-5-)-methyltransferase RumA"/>
    <property type="match status" value="1"/>
</dbReference>
<evidence type="ECO:0000256" key="1">
    <source>
        <dbReference type="ARBA" id="ARBA00022603"/>
    </source>
</evidence>
<evidence type="ECO:0000256" key="3">
    <source>
        <dbReference type="ARBA" id="ARBA00022691"/>
    </source>
</evidence>
<dbReference type="KEGG" id="cmic:caldi_23350"/>
<feature type="binding site" evidence="4">
    <location>
        <position position="293"/>
    </location>
    <ligand>
        <name>S-adenosyl-L-methionine</name>
        <dbReference type="ChEBI" id="CHEBI:59789"/>
    </ligand>
</feature>
<dbReference type="Pfam" id="PF01938">
    <property type="entry name" value="TRAM"/>
    <property type="match status" value="1"/>
</dbReference>
<feature type="binding site" evidence="4">
    <location>
        <position position="322"/>
    </location>
    <ligand>
        <name>S-adenosyl-L-methionine</name>
        <dbReference type="ChEBI" id="CHEBI:59789"/>
    </ligand>
</feature>
<keyword evidence="3 4" id="KW-0949">S-adenosyl-L-methionine</keyword>
<evidence type="ECO:0000256" key="2">
    <source>
        <dbReference type="ARBA" id="ARBA00022679"/>
    </source>
</evidence>
<dbReference type="InterPro" id="IPR010280">
    <property type="entry name" value="U5_MeTrfase_fam"/>
</dbReference>
<dbReference type="Proteomes" id="UP001163687">
    <property type="component" value="Chromosome"/>
</dbReference>
<dbReference type="InterPro" id="IPR029063">
    <property type="entry name" value="SAM-dependent_MTases_sf"/>
</dbReference>
<dbReference type="Gene3D" id="3.40.50.150">
    <property type="entry name" value="Vaccinia Virus protein VP39"/>
    <property type="match status" value="1"/>
</dbReference>
<keyword evidence="8" id="KW-1185">Reference proteome</keyword>
<dbReference type="PANTHER" id="PTHR11061:SF30">
    <property type="entry name" value="TRNA (URACIL(54)-C(5))-METHYLTRANSFERASE"/>
    <property type="match status" value="1"/>
</dbReference>
<protein>
    <submittedName>
        <fullName evidence="7">23S rRNA (Uracil-5-)-methyltransferase RumA</fullName>
    </submittedName>
</protein>
<dbReference type="PANTHER" id="PTHR11061">
    <property type="entry name" value="RNA M5U METHYLTRANSFERASE"/>
    <property type="match status" value="1"/>
</dbReference>
<dbReference type="CDD" id="cd02440">
    <property type="entry name" value="AdoMet_MTases"/>
    <property type="match status" value="1"/>
</dbReference>
<feature type="binding site" evidence="4">
    <location>
        <position position="343"/>
    </location>
    <ligand>
        <name>S-adenosyl-L-methionine</name>
        <dbReference type="ChEBI" id="CHEBI:59789"/>
    </ligand>
</feature>
<dbReference type="InterPro" id="IPR030391">
    <property type="entry name" value="MeTrfase_TrmA_CS"/>
</dbReference>
<name>A0AA35CL04_9FIRM</name>
<dbReference type="PROSITE" id="PS50926">
    <property type="entry name" value="TRAM"/>
    <property type="match status" value="1"/>
</dbReference>
<dbReference type="FunFam" id="3.40.50.150:FF:000009">
    <property type="entry name" value="23S rRNA (Uracil(1939)-C(5))-methyltransferase RlmD"/>
    <property type="match status" value="1"/>
</dbReference>
<reference evidence="7" key="1">
    <citation type="submission" date="2022-03" db="EMBL/GenBank/DDBJ databases">
        <title>Complete genome sequence of Caldinitratiruptor microaerophilus.</title>
        <authorList>
            <person name="Mukaiyama R."/>
            <person name="Nishiyama T."/>
            <person name="Ueda K."/>
        </authorList>
    </citation>
    <scope>NUCLEOTIDE SEQUENCE</scope>
    <source>
        <strain evidence="7">JCM 16183</strain>
    </source>
</reference>
<dbReference type="Pfam" id="PF05958">
    <property type="entry name" value="tRNA_U5-meth_tr"/>
    <property type="match status" value="1"/>
</dbReference>
<dbReference type="GO" id="GO:0070475">
    <property type="term" value="P:rRNA base methylation"/>
    <property type="evidence" value="ECO:0007669"/>
    <property type="project" value="TreeGrafter"/>
</dbReference>
<dbReference type="InterPro" id="IPR002792">
    <property type="entry name" value="TRAM_dom"/>
</dbReference>
<gene>
    <name evidence="7" type="ORF">caldi_23350</name>
</gene>
<dbReference type="SUPFAM" id="SSF53335">
    <property type="entry name" value="S-adenosyl-L-methionine-dependent methyltransferases"/>
    <property type="match status" value="1"/>
</dbReference>
<comment type="similarity">
    <text evidence="4">Belongs to the class I-like SAM-binding methyltransferase superfamily. RNA M5U methyltransferase family.</text>
</comment>
<dbReference type="FunFam" id="2.40.50.140:FF:000097">
    <property type="entry name" value="23S rRNA (uracil(1939)-C(5))-methyltransferase RlmD"/>
    <property type="match status" value="1"/>
</dbReference>
<dbReference type="InterPro" id="IPR012340">
    <property type="entry name" value="NA-bd_OB-fold"/>
</dbReference>
<dbReference type="PROSITE" id="PS51687">
    <property type="entry name" value="SAM_MT_RNA_M5U"/>
    <property type="match status" value="1"/>
</dbReference>
<dbReference type="Gene3D" id="2.40.50.1070">
    <property type="match status" value="1"/>
</dbReference>
<dbReference type="EMBL" id="AP025628">
    <property type="protein sequence ID" value="BDG61245.1"/>
    <property type="molecule type" value="Genomic_DNA"/>
</dbReference>
<evidence type="ECO:0000313" key="7">
    <source>
        <dbReference type="EMBL" id="BDG61245.1"/>
    </source>
</evidence>
<sequence length="463" mass="50525">MPGRRADRSPPVRPGETVTVTVTGLGHAGEGVGRAGGFALFVPGALPGERVEARVTEVHPRYGRAELMRVLDPSPERVPPPCGVYARCGGCQLQHLDYAAQLREKRQRVRDALERIGGLRGVTVHPVLGMADPWWYRHKAAFPVGWAGGRAVLGFYAPGTHDIVDVVECRIQHPLASRVLAEARELIRERDVSVYDEAAHRGDLRHVLVRVSHATGEALVVLVTARREVPGLAEMAAGLIARVPGVASVWQNVNPARTNVILGPENVHLAGRPRITERILGLEFRISPVSFFQVNPAQAEILYERALAYAGRGPRDVAVDLYAGTGTISLLLARDWGSVHGVESVPEAVEDAWENARRNGVTNVRFHAGEAEEILPRLWREGLRPRAVVLDPPRQGAARTVLEAAAAMGPERIVYVSCNPSTLARDLAILAGLGYRTVEVQPVDMFPHTAHIEAVTLLHREHR</sequence>
<evidence type="ECO:0000259" key="6">
    <source>
        <dbReference type="PROSITE" id="PS50926"/>
    </source>
</evidence>
<dbReference type="InterPro" id="IPR030390">
    <property type="entry name" value="MeTrfase_TrmA_AS"/>
</dbReference>
<dbReference type="Gene3D" id="2.40.50.140">
    <property type="entry name" value="Nucleic acid-binding proteins"/>
    <property type="match status" value="1"/>
</dbReference>
<dbReference type="PROSITE" id="PS01231">
    <property type="entry name" value="TRMA_2"/>
    <property type="match status" value="1"/>
</dbReference>
<proteinExistence type="inferred from homology"/>
<feature type="active site" evidence="5">
    <location>
        <position position="418"/>
    </location>
</feature>
<evidence type="ECO:0000313" key="8">
    <source>
        <dbReference type="Proteomes" id="UP001163687"/>
    </source>
</evidence>